<organism evidence="10 11">
    <name type="scientific">Bacteroides faecichinchillae</name>
    <dbReference type="NCBI Taxonomy" id="871325"/>
    <lineage>
        <taxon>Bacteria</taxon>
        <taxon>Pseudomonadati</taxon>
        <taxon>Bacteroidota</taxon>
        <taxon>Bacteroidia</taxon>
        <taxon>Bacteroidales</taxon>
        <taxon>Bacteroidaceae</taxon>
        <taxon>Bacteroides</taxon>
    </lineage>
</organism>
<dbReference type="STRING" id="871325.SAMN05444349_110103"/>
<dbReference type="Proteomes" id="UP000184436">
    <property type="component" value="Unassembled WGS sequence"/>
</dbReference>
<keyword evidence="4 8" id="KW-0554">One-carbon metabolism</keyword>
<keyword evidence="6 8" id="KW-0560">Oxidoreductase</keyword>
<dbReference type="SUPFAM" id="SSF53597">
    <property type="entry name" value="Dihydrofolate reductase-like"/>
    <property type="match status" value="1"/>
</dbReference>
<comment type="function">
    <text evidence="7 8">Key enzyme in folate metabolism. Catalyzes an essential reaction for de novo glycine and purine synthesis, and for DNA precursor synthesis.</text>
</comment>
<evidence type="ECO:0000256" key="5">
    <source>
        <dbReference type="ARBA" id="ARBA00022857"/>
    </source>
</evidence>
<dbReference type="GO" id="GO:0006730">
    <property type="term" value="P:one-carbon metabolic process"/>
    <property type="evidence" value="ECO:0007669"/>
    <property type="project" value="UniProtKB-KW"/>
</dbReference>
<dbReference type="GO" id="GO:0004146">
    <property type="term" value="F:dihydrofolate reductase activity"/>
    <property type="evidence" value="ECO:0007669"/>
    <property type="project" value="UniProtKB-EC"/>
</dbReference>
<evidence type="ECO:0000256" key="4">
    <source>
        <dbReference type="ARBA" id="ARBA00022563"/>
    </source>
</evidence>
<proteinExistence type="inferred from homology"/>
<dbReference type="EC" id="1.5.1.3" evidence="3 8"/>
<comment type="pathway">
    <text evidence="1 8">Cofactor biosynthesis; tetrahydrofolate biosynthesis; 5,6,7,8-tetrahydrofolate from 7,8-dihydrofolate: step 1/1.</text>
</comment>
<protein>
    <recommendedName>
        <fullName evidence="3 8">Dihydrofolate reductase</fullName>
        <ecNumber evidence="3 8">1.5.1.3</ecNumber>
    </recommendedName>
</protein>
<evidence type="ECO:0000259" key="9">
    <source>
        <dbReference type="PROSITE" id="PS51330"/>
    </source>
</evidence>
<sequence length="164" mass="18315">MSRISIIAAVDSHMAIGFENKLLFWLPNDLKRFKTLTTGNTIIMGRKTFESLPKGALPNRRNIVLSSNPDLQCSGAEVFASLDSALKSCQENEHIFIIGGASIYHQALPLADELCLTEIDSIAPQADAFFPEVSPTIWHEKSREVHLADEKHLCPYAFVNYVRK</sequence>
<dbReference type="CDD" id="cd00209">
    <property type="entry name" value="DHFR"/>
    <property type="match status" value="1"/>
</dbReference>
<dbReference type="RefSeq" id="WP_025074537.1">
    <property type="nucleotide sequence ID" value="NZ_FQVD01000010.1"/>
</dbReference>
<evidence type="ECO:0000256" key="2">
    <source>
        <dbReference type="ARBA" id="ARBA00009539"/>
    </source>
</evidence>
<dbReference type="EMBL" id="FQVD01000010">
    <property type="protein sequence ID" value="SHF04963.1"/>
    <property type="molecule type" value="Genomic_DNA"/>
</dbReference>
<gene>
    <name evidence="10" type="ORF">SAMN05444349_110103</name>
</gene>
<dbReference type="Gene3D" id="3.40.430.10">
    <property type="entry name" value="Dihydrofolate Reductase, subunit A"/>
    <property type="match status" value="1"/>
</dbReference>
<dbReference type="PIRSF" id="PIRSF000194">
    <property type="entry name" value="DHFR"/>
    <property type="match status" value="1"/>
</dbReference>
<evidence type="ECO:0000313" key="11">
    <source>
        <dbReference type="Proteomes" id="UP000184436"/>
    </source>
</evidence>
<dbReference type="PANTHER" id="PTHR48069:SF3">
    <property type="entry name" value="DIHYDROFOLATE REDUCTASE"/>
    <property type="match status" value="1"/>
</dbReference>
<dbReference type="OrthoDB" id="9804315at2"/>
<dbReference type="FunFam" id="3.40.430.10:FF:000001">
    <property type="entry name" value="Dihydrofolate reductase"/>
    <property type="match status" value="1"/>
</dbReference>
<evidence type="ECO:0000256" key="8">
    <source>
        <dbReference type="PIRNR" id="PIRNR000194"/>
    </source>
</evidence>
<dbReference type="GO" id="GO:0070401">
    <property type="term" value="F:NADP+ binding"/>
    <property type="evidence" value="ECO:0007669"/>
    <property type="project" value="UniProtKB-ARBA"/>
</dbReference>
<evidence type="ECO:0000313" key="10">
    <source>
        <dbReference type="EMBL" id="SHF04963.1"/>
    </source>
</evidence>
<dbReference type="GO" id="GO:0046654">
    <property type="term" value="P:tetrahydrofolate biosynthetic process"/>
    <property type="evidence" value="ECO:0007669"/>
    <property type="project" value="UniProtKB-UniPathway"/>
</dbReference>
<dbReference type="InterPro" id="IPR024072">
    <property type="entry name" value="DHFR-like_dom_sf"/>
</dbReference>
<dbReference type="GO" id="GO:0046452">
    <property type="term" value="P:dihydrofolate metabolic process"/>
    <property type="evidence" value="ECO:0007669"/>
    <property type="project" value="TreeGrafter"/>
</dbReference>
<name>A0A1M4YH28_9BACE</name>
<feature type="domain" description="DHFR" evidence="9">
    <location>
        <begin position="3"/>
        <end position="163"/>
    </location>
</feature>
<reference evidence="10 11" key="1">
    <citation type="submission" date="2016-11" db="EMBL/GenBank/DDBJ databases">
        <authorList>
            <person name="Jaros S."/>
            <person name="Januszkiewicz K."/>
            <person name="Wedrychowicz H."/>
        </authorList>
    </citation>
    <scope>NUCLEOTIDE SEQUENCE [LARGE SCALE GENOMIC DNA]</scope>
    <source>
        <strain evidence="10 11">DSM 26883</strain>
    </source>
</reference>
<accession>A0A1M4YH28</accession>
<comment type="similarity">
    <text evidence="2 8">Belongs to the dihydrofolate reductase family.</text>
</comment>
<evidence type="ECO:0000256" key="1">
    <source>
        <dbReference type="ARBA" id="ARBA00004903"/>
    </source>
</evidence>
<dbReference type="PANTHER" id="PTHR48069">
    <property type="entry name" value="DIHYDROFOLATE REDUCTASE"/>
    <property type="match status" value="1"/>
</dbReference>
<keyword evidence="11" id="KW-1185">Reference proteome</keyword>
<comment type="catalytic activity">
    <reaction evidence="8">
        <text>(6S)-5,6,7,8-tetrahydrofolate + NADP(+) = 7,8-dihydrofolate + NADPH + H(+)</text>
        <dbReference type="Rhea" id="RHEA:15009"/>
        <dbReference type="ChEBI" id="CHEBI:15378"/>
        <dbReference type="ChEBI" id="CHEBI:57451"/>
        <dbReference type="ChEBI" id="CHEBI:57453"/>
        <dbReference type="ChEBI" id="CHEBI:57783"/>
        <dbReference type="ChEBI" id="CHEBI:58349"/>
        <dbReference type="EC" id="1.5.1.3"/>
    </reaction>
</comment>
<dbReference type="InterPro" id="IPR012259">
    <property type="entry name" value="DHFR"/>
</dbReference>
<dbReference type="GO" id="GO:0046655">
    <property type="term" value="P:folic acid metabolic process"/>
    <property type="evidence" value="ECO:0007669"/>
    <property type="project" value="TreeGrafter"/>
</dbReference>
<dbReference type="InterPro" id="IPR001796">
    <property type="entry name" value="DHFR_dom"/>
</dbReference>
<evidence type="ECO:0000256" key="6">
    <source>
        <dbReference type="ARBA" id="ARBA00023002"/>
    </source>
</evidence>
<dbReference type="UniPathway" id="UPA00077">
    <property type="reaction ID" value="UER00158"/>
</dbReference>
<dbReference type="GO" id="GO:0005829">
    <property type="term" value="C:cytosol"/>
    <property type="evidence" value="ECO:0007669"/>
    <property type="project" value="TreeGrafter"/>
</dbReference>
<dbReference type="PROSITE" id="PS51330">
    <property type="entry name" value="DHFR_2"/>
    <property type="match status" value="1"/>
</dbReference>
<dbReference type="AlphaFoldDB" id="A0A1M4YH28"/>
<keyword evidence="5 8" id="KW-0521">NADP</keyword>
<evidence type="ECO:0000256" key="3">
    <source>
        <dbReference type="ARBA" id="ARBA00012856"/>
    </source>
</evidence>
<dbReference type="PRINTS" id="PR00070">
    <property type="entry name" value="DHFR"/>
</dbReference>
<evidence type="ECO:0000256" key="7">
    <source>
        <dbReference type="ARBA" id="ARBA00025067"/>
    </source>
</evidence>
<dbReference type="Pfam" id="PF00186">
    <property type="entry name" value="DHFR_1"/>
    <property type="match status" value="1"/>
</dbReference>